<accession>A0A8S5SPU3</accession>
<name>A0A8S5SPU3_9CAUD</name>
<sequence length="148" mass="17003">MLPSLSLGCFQPKTWNPNYGDEWNEIDKQMIIDSLSPKHITSLVLLGGEPFMRYNIPELVDLCKEVRTMYGDSVELVAFTGFTFENMLYDPLQMELLEQLDVLIDGKFEQELYSPKLNFRGSSNQRIIKVQESLAKGEIALHELNNEV</sequence>
<evidence type="ECO:0000313" key="1">
    <source>
        <dbReference type="EMBL" id="DAF52711.1"/>
    </source>
</evidence>
<protein>
    <submittedName>
        <fullName evidence="1">4Fe-4S single cluster domain protein</fullName>
    </submittedName>
</protein>
<dbReference type="SUPFAM" id="SSF102114">
    <property type="entry name" value="Radical SAM enzymes"/>
    <property type="match status" value="1"/>
</dbReference>
<dbReference type="InterPro" id="IPR013785">
    <property type="entry name" value="Aldolase_TIM"/>
</dbReference>
<dbReference type="Pfam" id="PF13353">
    <property type="entry name" value="Fer4_12"/>
    <property type="match status" value="1"/>
</dbReference>
<dbReference type="InterPro" id="IPR058240">
    <property type="entry name" value="rSAM_sf"/>
</dbReference>
<dbReference type="GO" id="GO:0043365">
    <property type="term" value="F:[formate-C-acetyltransferase]-activating enzyme activity"/>
    <property type="evidence" value="ECO:0007669"/>
    <property type="project" value="InterPro"/>
</dbReference>
<dbReference type="EMBL" id="BK032642">
    <property type="protein sequence ID" value="DAF52711.1"/>
    <property type="molecule type" value="Genomic_DNA"/>
</dbReference>
<proteinExistence type="predicted"/>
<dbReference type="GO" id="GO:0051539">
    <property type="term" value="F:4 iron, 4 sulfur cluster binding"/>
    <property type="evidence" value="ECO:0007669"/>
    <property type="project" value="InterPro"/>
</dbReference>
<organism evidence="1">
    <name type="scientific">Siphoviridae sp. ctqSm5</name>
    <dbReference type="NCBI Taxonomy" id="2827949"/>
    <lineage>
        <taxon>Viruses</taxon>
        <taxon>Duplodnaviria</taxon>
        <taxon>Heunggongvirae</taxon>
        <taxon>Uroviricota</taxon>
        <taxon>Caudoviricetes</taxon>
    </lineage>
</organism>
<dbReference type="Gene3D" id="3.20.20.70">
    <property type="entry name" value="Aldolase class I"/>
    <property type="match status" value="1"/>
</dbReference>
<reference evidence="1" key="1">
    <citation type="journal article" date="2021" name="Proc. Natl. Acad. Sci. U.S.A.">
        <title>A Catalog of Tens of Thousands of Viruses from Human Metagenomes Reveals Hidden Associations with Chronic Diseases.</title>
        <authorList>
            <person name="Tisza M.J."/>
            <person name="Buck C.B."/>
        </authorList>
    </citation>
    <scope>NUCLEOTIDE SEQUENCE</scope>
    <source>
        <strain evidence="1">CtqSm5</strain>
    </source>
</reference>
<dbReference type="InterPro" id="IPR012837">
    <property type="entry name" value="NrdG"/>
</dbReference>
<dbReference type="PIRSF" id="PIRSF000368">
    <property type="entry name" value="NrdG"/>
    <property type="match status" value="1"/>
</dbReference>